<dbReference type="Proteomes" id="UP000316330">
    <property type="component" value="Unassembled WGS sequence"/>
</dbReference>
<gene>
    <name evidence="2" type="ORF">FPZ45_24120</name>
</gene>
<keyword evidence="1" id="KW-1133">Transmembrane helix</keyword>
<feature type="transmembrane region" description="Helical" evidence="1">
    <location>
        <begin position="97"/>
        <end position="120"/>
    </location>
</feature>
<comment type="caution">
    <text evidence="2">The sequence shown here is derived from an EMBL/GenBank/DDBJ whole genome shotgun (WGS) entry which is preliminary data.</text>
</comment>
<evidence type="ECO:0000313" key="3">
    <source>
        <dbReference type="Proteomes" id="UP000316330"/>
    </source>
</evidence>
<feature type="transmembrane region" description="Helical" evidence="1">
    <location>
        <begin position="16"/>
        <end position="38"/>
    </location>
</feature>
<keyword evidence="1" id="KW-0812">Transmembrane</keyword>
<dbReference type="RefSeq" id="WP_144707218.1">
    <property type="nucleotide sequence ID" value="NZ_VNJJ01000025.1"/>
</dbReference>
<organism evidence="2 3">
    <name type="scientific">Cohnella terricola</name>
    <dbReference type="NCBI Taxonomy" id="1289167"/>
    <lineage>
        <taxon>Bacteria</taxon>
        <taxon>Bacillati</taxon>
        <taxon>Bacillota</taxon>
        <taxon>Bacilli</taxon>
        <taxon>Bacillales</taxon>
        <taxon>Paenibacillaceae</taxon>
        <taxon>Cohnella</taxon>
    </lineage>
</organism>
<accession>A0A559J5C7</accession>
<sequence length="140" mass="15831">MLHDELTIAKNKIRNAVIAGVFCSVTTLLMKTFGSGYLEYEYDWIFYFDLAIPVGLTLGVYRKSRVCAILLFVCYLYSKIIYLISAGPMSGSDTMSLVPIMMSMGYLYMFGQGISGAFAYHKLKKRNSLQLNRTEISELD</sequence>
<feature type="transmembrane region" description="Helical" evidence="1">
    <location>
        <begin position="44"/>
        <end position="61"/>
    </location>
</feature>
<proteinExistence type="predicted"/>
<dbReference type="EMBL" id="VNJJ01000025">
    <property type="protein sequence ID" value="TVX95094.1"/>
    <property type="molecule type" value="Genomic_DNA"/>
</dbReference>
<reference evidence="2 3" key="1">
    <citation type="submission" date="2019-07" db="EMBL/GenBank/DDBJ databases">
        <authorList>
            <person name="Kim J."/>
        </authorList>
    </citation>
    <scope>NUCLEOTIDE SEQUENCE [LARGE SCALE GENOMIC DNA]</scope>
    <source>
        <strain evidence="2 3">G13</strain>
    </source>
</reference>
<keyword evidence="1" id="KW-0472">Membrane</keyword>
<keyword evidence="3" id="KW-1185">Reference proteome</keyword>
<evidence type="ECO:0000313" key="2">
    <source>
        <dbReference type="EMBL" id="TVX95094.1"/>
    </source>
</evidence>
<evidence type="ECO:0000256" key="1">
    <source>
        <dbReference type="SAM" id="Phobius"/>
    </source>
</evidence>
<dbReference type="AlphaFoldDB" id="A0A559J5C7"/>
<dbReference type="OrthoDB" id="9816462at2"/>
<protein>
    <submittedName>
        <fullName evidence="2">Uncharacterized protein</fullName>
    </submittedName>
</protein>
<feature type="transmembrane region" description="Helical" evidence="1">
    <location>
        <begin position="68"/>
        <end position="85"/>
    </location>
</feature>
<name>A0A559J5C7_9BACL</name>